<comment type="caution">
    <text evidence="1">The sequence shown here is derived from an EMBL/GenBank/DDBJ whole genome shotgun (WGS) entry which is preliminary data.</text>
</comment>
<dbReference type="AlphaFoldDB" id="A0A5C6M4A0"/>
<reference evidence="1 2" key="1">
    <citation type="submission" date="2019-08" db="EMBL/GenBank/DDBJ databases">
        <title>100 year-old enigma solved: identification of Planctomyces bekefii, the type genus and species of the phylum Planctomycetes.</title>
        <authorList>
            <person name="Svetlana D.N."/>
            <person name="Overmann J."/>
        </authorList>
    </citation>
    <scope>NUCLEOTIDE SEQUENCE [LARGE SCALE GENOMIC DNA]</scope>
    <source>
        <strain evidence="1">Phe10_nw2017</strain>
    </source>
</reference>
<name>A0A5C6M4A0_9PLAN</name>
<evidence type="ECO:0000313" key="2">
    <source>
        <dbReference type="Proteomes" id="UP000321083"/>
    </source>
</evidence>
<dbReference type="Proteomes" id="UP000321083">
    <property type="component" value="Unassembled WGS sequence"/>
</dbReference>
<accession>A0A5C6M4A0</accession>
<reference evidence="1 2" key="2">
    <citation type="submission" date="2019-08" db="EMBL/GenBank/DDBJ databases">
        <authorList>
            <person name="Henke P."/>
        </authorList>
    </citation>
    <scope>NUCLEOTIDE SEQUENCE [LARGE SCALE GENOMIC DNA]</scope>
    <source>
        <strain evidence="1">Phe10_nw2017</strain>
    </source>
</reference>
<evidence type="ECO:0000313" key="1">
    <source>
        <dbReference type="EMBL" id="TWW09536.1"/>
    </source>
</evidence>
<proteinExistence type="predicted"/>
<evidence type="ECO:0008006" key="3">
    <source>
        <dbReference type="Google" id="ProtNLM"/>
    </source>
</evidence>
<protein>
    <recommendedName>
        <fullName evidence="3">Queuine tRNA-ribosyltransferase</fullName>
    </recommendedName>
</protein>
<gene>
    <name evidence="1" type="ORF">E3A20_13330</name>
</gene>
<keyword evidence="2" id="KW-1185">Reference proteome</keyword>
<sequence length="249" mass="29461">MIVYLAGDVFGKEVFNDYDYNFNRLDSYYYLQSNKYMIEKIPLYKNYLLDSGAFTFIMAKKNIKIDIDSYTDKYIDFIIENKINNFFEMDVDKIFGYEKVKQLRNRIESKTGKRVIPVFHKNRGIDDWNEMIKDYKYISIGIAGKDVSWGDHKTFLKFVNNAKEQNCKVHGLGITGMKTLEKVPFYSVDSSSWTAGNRYKCIFKFDGNKIKTIKIDLTNKRIHNHIKLAKYNFNQWNEFSKSMSNKIII</sequence>
<dbReference type="EMBL" id="SRHE01000246">
    <property type="protein sequence ID" value="TWW09536.1"/>
    <property type="molecule type" value="Genomic_DNA"/>
</dbReference>
<organism evidence="1 2">
    <name type="scientific">Planctomyces bekefii</name>
    <dbReference type="NCBI Taxonomy" id="1653850"/>
    <lineage>
        <taxon>Bacteria</taxon>
        <taxon>Pseudomonadati</taxon>
        <taxon>Planctomycetota</taxon>
        <taxon>Planctomycetia</taxon>
        <taxon>Planctomycetales</taxon>
        <taxon>Planctomycetaceae</taxon>
        <taxon>Planctomyces</taxon>
    </lineage>
</organism>